<evidence type="ECO:0000313" key="2">
    <source>
        <dbReference type="Proteomes" id="UP001501771"/>
    </source>
</evidence>
<dbReference type="Pfam" id="PF20062">
    <property type="entry name" value="DUF6461"/>
    <property type="match status" value="1"/>
</dbReference>
<name>A0ABP5LX87_9ACTN</name>
<gene>
    <name evidence="1" type="ORF">GCM10009844_43320</name>
</gene>
<accession>A0ABP5LX87</accession>
<organism evidence="1 2">
    <name type="scientific">Nocardioides koreensis</name>
    <dbReference type="NCBI Taxonomy" id="433651"/>
    <lineage>
        <taxon>Bacteria</taxon>
        <taxon>Bacillati</taxon>
        <taxon>Actinomycetota</taxon>
        <taxon>Actinomycetes</taxon>
        <taxon>Propionibacteriales</taxon>
        <taxon>Nocardioidaceae</taxon>
        <taxon>Nocardioides</taxon>
    </lineage>
</organism>
<dbReference type="EMBL" id="BAAAQR010000018">
    <property type="protein sequence ID" value="GAA2155769.1"/>
    <property type="molecule type" value="Genomic_DNA"/>
</dbReference>
<comment type="caution">
    <text evidence="1">The sequence shown here is derived from an EMBL/GenBank/DDBJ whole genome shotgun (WGS) entry which is preliminary data.</text>
</comment>
<sequence length="177" mass="18758">MPSADDYTWLEDSLLGEAACLTVVLGKSRESVLADFGADAQVVVPIDDAYGNGVSLVDIPDGVIAIEYNGFQGAQPEVLRALSVDGSASSMFWNVNDDNAFSCARGGQLVATVDMYDAEDPGEVDLPDDLRLLFELGADEDADLHAIGLAMVEQFTGVKITAVHVENAEVAHPIENV</sequence>
<keyword evidence="2" id="KW-1185">Reference proteome</keyword>
<dbReference type="RefSeq" id="WP_344157695.1">
    <property type="nucleotide sequence ID" value="NZ_BAAAQR010000018.1"/>
</dbReference>
<dbReference type="InterPro" id="IPR045592">
    <property type="entry name" value="DUF6461"/>
</dbReference>
<proteinExistence type="predicted"/>
<protein>
    <submittedName>
        <fullName evidence="1">Uncharacterized protein</fullName>
    </submittedName>
</protein>
<evidence type="ECO:0000313" key="1">
    <source>
        <dbReference type="EMBL" id="GAA2155769.1"/>
    </source>
</evidence>
<dbReference type="Proteomes" id="UP001501771">
    <property type="component" value="Unassembled WGS sequence"/>
</dbReference>
<reference evidence="2" key="1">
    <citation type="journal article" date="2019" name="Int. J. Syst. Evol. Microbiol.">
        <title>The Global Catalogue of Microorganisms (GCM) 10K type strain sequencing project: providing services to taxonomists for standard genome sequencing and annotation.</title>
        <authorList>
            <consortium name="The Broad Institute Genomics Platform"/>
            <consortium name="The Broad Institute Genome Sequencing Center for Infectious Disease"/>
            <person name="Wu L."/>
            <person name="Ma J."/>
        </authorList>
    </citation>
    <scope>NUCLEOTIDE SEQUENCE [LARGE SCALE GENOMIC DNA]</scope>
    <source>
        <strain evidence="2">JCM 16022</strain>
    </source>
</reference>